<organism evidence="11 12">
    <name type="scientific">Sulfurimonas sediminis</name>
    <dbReference type="NCBI Taxonomy" id="2590020"/>
    <lineage>
        <taxon>Bacteria</taxon>
        <taxon>Pseudomonadati</taxon>
        <taxon>Campylobacterota</taxon>
        <taxon>Epsilonproteobacteria</taxon>
        <taxon>Campylobacterales</taxon>
        <taxon>Sulfurimonadaceae</taxon>
        <taxon>Sulfurimonas</taxon>
    </lineage>
</organism>
<feature type="chain" id="PRO_5032392349" description="Peptidoglycan-associated lipoprotein" evidence="9">
    <location>
        <begin position="23"/>
        <end position="185"/>
    </location>
</feature>
<accession>A0A7M1B2P7</accession>
<keyword evidence="4 8" id="KW-0564">Palmitate</keyword>
<dbReference type="InterPro" id="IPR050330">
    <property type="entry name" value="Bact_OuterMem_StrucFunc"/>
</dbReference>
<dbReference type="RefSeq" id="WP_193150185.1">
    <property type="nucleotide sequence ID" value="NZ_CP041235.1"/>
</dbReference>
<dbReference type="NCBIfam" id="TIGR02802">
    <property type="entry name" value="Pal_lipo"/>
    <property type="match status" value="1"/>
</dbReference>
<dbReference type="InterPro" id="IPR006665">
    <property type="entry name" value="OmpA-like"/>
</dbReference>
<evidence type="ECO:0000256" key="6">
    <source>
        <dbReference type="ARBA" id="ARBA00023288"/>
    </source>
</evidence>
<evidence type="ECO:0000256" key="3">
    <source>
        <dbReference type="ARBA" id="ARBA00023136"/>
    </source>
</evidence>
<keyword evidence="1" id="KW-0132">Cell division</keyword>
<dbReference type="HAMAP" id="MF_02204">
    <property type="entry name" value="Pal"/>
    <property type="match status" value="1"/>
</dbReference>
<evidence type="ECO:0000313" key="12">
    <source>
        <dbReference type="Proteomes" id="UP000593719"/>
    </source>
</evidence>
<dbReference type="GO" id="GO:0051301">
    <property type="term" value="P:cell division"/>
    <property type="evidence" value="ECO:0007669"/>
    <property type="project" value="UniProtKB-KW"/>
</dbReference>
<comment type="similarity">
    <text evidence="8">Belongs to the Pal lipoprotein family.</text>
</comment>
<dbReference type="PRINTS" id="PR01021">
    <property type="entry name" value="OMPADOMAIN"/>
</dbReference>
<reference evidence="11 12" key="1">
    <citation type="submission" date="2019-06" db="EMBL/GenBank/DDBJ databases">
        <title>Sulfurimonas gotlandica sp. nov., a chemoautotrophic and psychrotolerant epsilonproteobacterium isolated from a pelagic redoxcline, and an emended description of the genus Sulfurimonas.</title>
        <authorList>
            <person name="Wang S."/>
            <person name="Jiang L."/>
            <person name="Shao Z."/>
        </authorList>
    </citation>
    <scope>NUCLEOTIDE SEQUENCE [LARGE SCALE GENOMIC DNA]</scope>
    <source>
        <strain evidence="11 12">S2-6</strain>
    </source>
</reference>
<protein>
    <recommendedName>
        <fullName evidence="8">Peptidoglycan-associated lipoprotein</fullName>
        <shortName evidence="8">PAL</shortName>
    </recommendedName>
</protein>
<feature type="signal peptide" evidence="9">
    <location>
        <begin position="1"/>
        <end position="22"/>
    </location>
</feature>
<dbReference type="SUPFAM" id="SSF103088">
    <property type="entry name" value="OmpA-like"/>
    <property type="match status" value="1"/>
</dbReference>
<dbReference type="EMBL" id="CP041235">
    <property type="protein sequence ID" value="QOP44004.1"/>
    <property type="molecule type" value="Genomic_DNA"/>
</dbReference>
<dbReference type="Gene3D" id="3.30.1330.60">
    <property type="entry name" value="OmpA-like domain"/>
    <property type="match status" value="1"/>
</dbReference>
<evidence type="ECO:0000256" key="7">
    <source>
        <dbReference type="ARBA" id="ARBA00023306"/>
    </source>
</evidence>
<keyword evidence="5 8" id="KW-0998">Cell outer membrane</keyword>
<proteinExistence type="inferred from homology"/>
<evidence type="ECO:0000256" key="9">
    <source>
        <dbReference type="SAM" id="SignalP"/>
    </source>
</evidence>
<dbReference type="AlphaFoldDB" id="A0A7M1B2P7"/>
<evidence type="ECO:0000256" key="2">
    <source>
        <dbReference type="ARBA" id="ARBA00022729"/>
    </source>
</evidence>
<dbReference type="InterPro" id="IPR006664">
    <property type="entry name" value="OMP_bac"/>
</dbReference>
<evidence type="ECO:0000256" key="5">
    <source>
        <dbReference type="ARBA" id="ARBA00023237"/>
    </source>
</evidence>
<evidence type="ECO:0000256" key="4">
    <source>
        <dbReference type="ARBA" id="ARBA00023139"/>
    </source>
</evidence>
<name>A0A7M1B2P7_9BACT</name>
<feature type="domain" description="OmpA-like" evidence="10">
    <location>
        <begin position="69"/>
        <end position="185"/>
    </location>
</feature>
<gene>
    <name evidence="8 11" type="primary">pal</name>
    <name evidence="11" type="ORF">FJR45_08630</name>
</gene>
<keyword evidence="6 8" id="KW-0449">Lipoprotein</keyword>
<dbReference type="Proteomes" id="UP000593719">
    <property type="component" value="Chromosome"/>
</dbReference>
<dbReference type="Pfam" id="PF00691">
    <property type="entry name" value="OmpA"/>
    <property type="match status" value="1"/>
</dbReference>
<comment type="subcellular location">
    <subcellularLocation>
        <location evidence="8">Cell outer membrane</location>
        <topology evidence="8">Lipid-anchor</topology>
    </subcellularLocation>
</comment>
<dbReference type="InterPro" id="IPR039001">
    <property type="entry name" value="Pal"/>
</dbReference>
<sequence length="185" mass="20295">MKSIVLSSVVVALLVFSGCSTKEPAVDTKTEEVTAPVAQEVEEVMTETVTGENAEISSSTNSLNSNQFSTGAIESKFPTVYFDFDKYNIRPDMQEKVDTAAELGKTTAKSFNIKLEGNCDEWGSDEYNFALGLKRANSVKKALVAEGVDASRISMVSYGESNPVCTEHTRECWAKNRRVNFKLLP</sequence>
<keyword evidence="3 8" id="KW-0472">Membrane</keyword>
<dbReference type="PROSITE" id="PS51123">
    <property type="entry name" value="OMPA_2"/>
    <property type="match status" value="1"/>
</dbReference>
<keyword evidence="7" id="KW-0131">Cell cycle</keyword>
<dbReference type="InterPro" id="IPR014169">
    <property type="entry name" value="Pal_lipo_C"/>
</dbReference>
<keyword evidence="2 8" id="KW-0732">Signal</keyword>
<dbReference type="CDD" id="cd07185">
    <property type="entry name" value="OmpA_C-like"/>
    <property type="match status" value="1"/>
</dbReference>
<keyword evidence="12" id="KW-1185">Reference proteome</keyword>
<dbReference type="PANTHER" id="PTHR30329">
    <property type="entry name" value="STATOR ELEMENT OF FLAGELLAR MOTOR COMPLEX"/>
    <property type="match status" value="1"/>
</dbReference>
<evidence type="ECO:0000256" key="8">
    <source>
        <dbReference type="HAMAP-Rule" id="MF_02204"/>
    </source>
</evidence>
<evidence type="ECO:0000313" key="11">
    <source>
        <dbReference type="EMBL" id="QOP44004.1"/>
    </source>
</evidence>
<evidence type="ECO:0000259" key="10">
    <source>
        <dbReference type="PROSITE" id="PS51123"/>
    </source>
</evidence>
<dbReference type="GO" id="GO:0009279">
    <property type="term" value="C:cell outer membrane"/>
    <property type="evidence" value="ECO:0007669"/>
    <property type="project" value="UniProtKB-SubCell"/>
</dbReference>
<dbReference type="KEGG" id="ssei:FJR45_08630"/>
<dbReference type="PANTHER" id="PTHR30329:SF21">
    <property type="entry name" value="LIPOPROTEIN YIAD-RELATED"/>
    <property type="match status" value="1"/>
</dbReference>
<evidence type="ECO:0000256" key="1">
    <source>
        <dbReference type="ARBA" id="ARBA00022618"/>
    </source>
</evidence>
<dbReference type="PROSITE" id="PS51257">
    <property type="entry name" value="PROKAR_LIPOPROTEIN"/>
    <property type="match status" value="1"/>
</dbReference>
<dbReference type="InterPro" id="IPR036737">
    <property type="entry name" value="OmpA-like_sf"/>
</dbReference>